<gene>
    <name evidence="3" type="ordered locus">BN6_36240</name>
</gene>
<dbReference type="EMBL" id="HE804045">
    <property type="protein sequence ID" value="CCH30919.1"/>
    <property type="molecule type" value="Genomic_DNA"/>
</dbReference>
<accession>K0K219</accession>
<dbReference type="Proteomes" id="UP000006281">
    <property type="component" value="Chromosome"/>
</dbReference>
<evidence type="ECO:0000256" key="1">
    <source>
        <dbReference type="SAM" id="MobiDB-lite"/>
    </source>
</evidence>
<dbReference type="RefSeq" id="WP_015101031.1">
    <property type="nucleotide sequence ID" value="NC_019673.1"/>
</dbReference>
<dbReference type="AlphaFoldDB" id="K0K219"/>
<dbReference type="HOGENOM" id="CLU_183804_0_0_11"/>
<proteinExistence type="predicted"/>
<evidence type="ECO:0000313" key="4">
    <source>
        <dbReference type="Proteomes" id="UP000006281"/>
    </source>
</evidence>
<dbReference type="BioCyc" id="SESP1179773:BN6_RS17555-MONOMER"/>
<dbReference type="PATRIC" id="fig|1179773.3.peg.3624"/>
<feature type="compositionally biased region" description="Basic and acidic residues" evidence="1">
    <location>
        <begin position="79"/>
        <end position="88"/>
    </location>
</feature>
<sequence length="88" mass="9366">MSIIRRALLIIPASLAAVALSGAVAQAGTDDAVVFGDDNTVTNTHTNNTLVWIDDSFNNIETVDVEWTEHNHGHGHGHGHGDHDGDDD</sequence>
<evidence type="ECO:0000256" key="2">
    <source>
        <dbReference type="SAM" id="SignalP"/>
    </source>
</evidence>
<dbReference type="KEGG" id="sesp:BN6_36240"/>
<keyword evidence="2" id="KW-0732">Signal</keyword>
<protein>
    <submittedName>
        <fullName evidence="3">Putative secreted protein</fullName>
    </submittedName>
</protein>
<feature type="signal peptide" evidence="2">
    <location>
        <begin position="1"/>
        <end position="27"/>
    </location>
</feature>
<organism evidence="3 4">
    <name type="scientific">Saccharothrix espanaensis (strain ATCC 51144 / DSM 44229 / JCM 9112 / NBRC 15066 / NRRL 15764)</name>
    <dbReference type="NCBI Taxonomy" id="1179773"/>
    <lineage>
        <taxon>Bacteria</taxon>
        <taxon>Bacillati</taxon>
        <taxon>Actinomycetota</taxon>
        <taxon>Actinomycetes</taxon>
        <taxon>Pseudonocardiales</taxon>
        <taxon>Pseudonocardiaceae</taxon>
        <taxon>Saccharothrix</taxon>
    </lineage>
</organism>
<feature type="region of interest" description="Disordered" evidence="1">
    <location>
        <begin position="68"/>
        <end position="88"/>
    </location>
</feature>
<evidence type="ECO:0000313" key="3">
    <source>
        <dbReference type="EMBL" id="CCH30919.1"/>
    </source>
</evidence>
<reference evidence="3 4" key="1">
    <citation type="journal article" date="2012" name="BMC Genomics">
        <title>Complete genome sequence of Saccharothrix espanaensis DSM 44229T and comparison to the other completely sequenced Pseudonocardiaceae.</title>
        <authorList>
            <person name="Strobel T."/>
            <person name="Al-Dilaimi A."/>
            <person name="Blom J."/>
            <person name="Gessner A."/>
            <person name="Kalinowski J."/>
            <person name="Luzhetska M."/>
            <person name="Puhler A."/>
            <person name="Szczepanowski R."/>
            <person name="Bechthold A."/>
            <person name="Ruckert C."/>
        </authorList>
    </citation>
    <scope>NUCLEOTIDE SEQUENCE [LARGE SCALE GENOMIC DNA]</scope>
    <source>
        <strain evidence="4">ATCC 51144 / DSM 44229 / JCM 9112 / NBRC 15066 / NRRL 15764</strain>
    </source>
</reference>
<keyword evidence="4" id="KW-1185">Reference proteome</keyword>
<feature type="chain" id="PRO_5038674106" evidence="2">
    <location>
        <begin position="28"/>
        <end position="88"/>
    </location>
</feature>
<name>K0K219_SACES</name>